<dbReference type="PANTHER" id="PTHR43304">
    <property type="entry name" value="PHYTOCHROME-LIKE PROTEIN CPH1"/>
    <property type="match status" value="1"/>
</dbReference>
<dbReference type="InterPro" id="IPR052162">
    <property type="entry name" value="Sensor_kinase/Photoreceptor"/>
</dbReference>
<dbReference type="PROSITE" id="PS50112">
    <property type="entry name" value="PAS"/>
    <property type="match status" value="2"/>
</dbReference>
<keyword evidence="3" id="KW-0597">Phosphoprotein</keyword>
<feature type="domain" description="PAC" evidence="7">
    <location>
        <begin position="240"/>
        <end position="292"/>
    </location>
</feature>
<dbReference type="NCBIfam" id="TIGR00229">
    <property type="entry name" value="sensory_box"/>
    <property type="match status" value="3"/>
</dbReference>
<protein>
    <recommendedName>
        <fullName evidence="2">histidine kinase</fullName>
        <ecNumber evidence="2">2.7.13.3</ecNumber>
    </recommendedName>
</protein>
<dbReference type="PANTHER" id="PTHR43304:SF1">
    <property type="entry name" value="PAC DOMAIN-CONTAINING PROTEIN"/>
    <property type="match status" value="1"/>
</dbReference>
<evidence type="ECO:0000259" key="6">
    <source>
        <dbReference type="PROSITE" id="PS50112"/>
    </source>
</evidence>
<dbReference type="Proteomes" id="UP000051562">
    <property type="component" value="Unassembled WGS sequence"/>
</dbReference>
<reference evidence="8 9" key="1">
    <citation type="submission" date="2015-10" db="EMBL/GenBank/DDBJ databases">
        <title>Draft genome of Bosea thiooxidans.</title>
        <authorList>
            <person name="Wang X."/>
        </authorList>
    </citation>
    <scope>NUCLEOTIDE SEQUENCE [LARGE SCALE GENOMIC DNA]</scope>
    <source>
        <strain evidence="8 9">CGMCC 9174</strain>
    </source>
</reference>
<feature type="domain" description="PAC" evidence="7">
    <location>
        <begin position="365"/>
        <end position="417"/>
    </location>
</feature>
<dbReference type="RefSeq" id="WP_055729675.1">
    <property type="nucleotide sequence ID" value="NZ_LMAR01000053.1"/>
</dbReference>
<dbReference type="InterPro" id="IPR029016">
    <property type="entry name" value="GAF-like_dom_sf"/>
</dbReference>
<dbReference type="CDD" id="cd00130">
    <property type="entry name" value="PAS"/>
    <property type="match status" value="3"/>
</dbReference>
<evidence type="ECO:0000256" key="4">
    <source>
        <dbReference type="ARBA" id="ARBA00022679"/>
    </source>
</evidence>
<dbReference type="InterPro" id="IPR013655">
    <property type="entry name" value="PAS_fold_3"/>
</dbReference>
<dbReference type="Pfam" id="PF08447">
    <property type="entry name" value="PAS_3"/>
    <property type="match status" value="3"/>
</dbReference>
<dbReference type="InterPro" id="IPR035965">
    <property type="entry name" value="PAS-like_dom_sf"/>
</dbReference>
<dbReference type="GO" id="GO:0004673">
    <property type="term" value="F:protein histidine kinase activity"/>
    <property type="evidence" value="ECO:0007669"/>
    <property type="project" value="UniProtKB-EC"/>
</dbReference>
<gene>
    <name evidence="8" type="ORF">ARD30_19970</name>
</gene>
<dbReference type="Gene3D" id="2.10.70.100">
    <property type="match status" value="1"/>
</dbReference>
<keyword evidence="5" id="KW-0418">Kinase</keyword>
<name>A0A0Q3PH71_9HYPH</name>
<evidence type="ECO:0000256" key="1">
    <source>
        <dbReference type="ARBA" id="ARBA00000085"/>
    </source>
</evidence>
<dbReference type="SMART" id="SM00086">
    <property type="entry name" value="PAC"/>
    <property type="match status" value="3"/>
</dbReference>
<dbReference type="InterPro" id="IPR001610">
    <property type="entry name" value="PAC"/>
</dbReference>
<keyword evidence="9" id="KW-1185">Reference proteome</keyword>
<dbReference type="Gene3D" id="3.30.450.20">
    <property type="entry name" value="PAS domain"/>
    <property type="match status" value="4"/>
</dbReference>
<evidence type="ECO:0000313" key="9">
    <source>
        <dbReference type="Proteomes" id="UP000051562"/>
    </source>
</evidence>
<feature type="domain" description="PAC" evidence="7">
    <location>
        <begin position="493"/>
        <end position="546"/>
    </location>
</feature>
<evidence type="ECO:0000259" key="7">
    <source>
        <dbReference type="PROSITE" id="PS50113"/>
    </source>
</evidence>
<feature type="domain" description="PAS" evidence="6">
    <location>
        <begin position="418"/>
        <end position="489"/>
    </location>
</feature>
<evidence type="ECO:0000256" key="3">
    <source>
        <dbReference type="ARBA" id="ARBA00022553"/>
    </source>
</evidence>
<dbReference type="InterPro" id="IPR000014">
    <property type="entry name" value="PAS"/>
</dbReference>
<dbReference type="SMART" id="SM00091">
    <property type="entry name" value="PAS"/>
    <property type="match status" value="4"/>
</dbReference>
<sequence length="751" mass="84162">MLSTEPETRGVVRSYDLQGLERERAFDEITRVAAFVCGTPIALINFIHSDRQWTKAGVGLELGDVPLSESVCACAIQQSDAFVVPNLREDRRFGHLSLVGGEPFLKFYAGVRLETAEGLGLGMLCVLDNKPRPAGLSAEQVEALNLLAKSVMSHLELRRASTKLAEREKRFRTILDAVPQKIWTARADGTHDYFNKRWYAFSDAQPVESHGDRWLDLIHQDDRVRVQARWRHSIATGEDYEIEYRLRHNSGEYRWMLARAQAIRSKNGKIERWLGTSTDIHKTKTVEQALAVREQHYSGLLEASAVVVWFAGPDGTVTHSKGWTELTGQTDQEYLGLGWLRAVHPEDQARVVPIWEAAQASGSFYQAEFRVKSRNGGHRWILASAVPIHDASGRLREWVGSIVDVHDRKLAEQQLYASKERLRLAIETTALGIWDVDLISGEREWSPEAKAIMGLPADAPLTRNTFLDRLHPDDRGQVEASFYAASSDASLTYEGTYRIIRADSGEERWVAATGRTLLGIDGRPSRKIGTIQDITAREHAKIILRASEERLRLALQASRMIAWEQDLRTNFITRSDNAIGLMGMGSAPLSDVLDRIHPEDRGLREPRPNASQTPYISTVLGSEWDAPDSSSPQISTTFPCGMHSRWGRSCVLRCPKSNGCASLPRWRCLCRLTPWHNRTRGLGAGERGAAAPARRKLCSVAPRSISPPLKQFVAFEACGSVQTFSTLMQPVRAREPGRRGRRCRSRFEGMC</sequence>
<dbReference type="AlphaFoldDB" id="A0A0Q3PH71"/>
<dbReference type="EMBL" id="LMAR01000053">
    <property type="protein sequence ID" value="KQK29094.1"/>
    <property type="molecule type" value="Genomic_DNA"/>
</dbReference>
<dbReference type="FunFam" id="3.30.450.20:FF:000099">
    <property type="entry name" value="Sensory box sensor histidine kinase"/>
    <property type="match status" value="2"/>
</dbReference>
<dbReference type="InterPro" id="IPR000700">
    <property type="entry name" value="PAS-assoc_C"/>
</dbReference>
<dbReference type="EC" id="2.7.13.3" evidence="2"/>
<dbReference type="PROSITE" id="PS50113">
    <property type="entry name" value="PAC"/>
    <property type="match status" value="3"/>
</dbReference>
<feature type="domain" description="PAS" evidence="6">
    <location>
        <begin position="167"/>
        <end position="237"/>
    </location>
</feature>
<dbReference type="Gene3D" id="3.30.450.40">
    <property type="match status" value="1"/>
</dbReference>
<proteinExistence type="predicted"/>
<evidence type="ECO:0000313" key="8">
    <source>
        <dbReference type="EMBL" id="KQK29094.1"/>
    </source>
</evidence>
<evidence type="ECO:0000256" key="5">
    <source>
        <dbReference type="ARBA" id="ARBA00022777"/>
    </source>
</evidence>
<keyword evidence="4" id="KW-0808">Transferase</keyword>
<dbReference type="SUPFAM" id="SSF55781">
    <property type="entry name" value="GAF domain-like"/>
    <property type="match status" value="1"/>
</dbReference>
<comment type="caution">
    <text evidence="8">The sequence shown here is derived from an EMBL/GenBank/DDBJ whole genome shotgun (WGS) entry which is preliminary data.</text>
</comment>
<comment type="catalytic activity">
    <reaction evidence="1">
        <text>ATP + protein L-histidine = ADP + protein N-phospho-L-histidine.</text>
        <dbReference type="EC" id="2.7.13.3"/>
    </reaction>
</comment>
<organism evidence="8 9">
    <name type="scientific">Bosea thiooxidans</name>
    <dbReference type="NCBI Taxonomy" id="53254"/>
    <lineage>
        <taxon>Bacteria</taxon>
        <taxon>Pseudomonadati</taxon>
        <taxon>Pseudomonadota</taxon>
        <taxon>Alphaproteobacteria</taxon>
        <taxon>Hyphomicrobiales</taxon>
        <taxon>Boseaceae</taxon>
        <taxon>Bosea</taxon>
    </lineage>
</organism>
<accession>A0A0Q3PH71</accession>
<evidence type="ECO:0000256" key="2">
    <source>
        <dbReference type="ARBA" id="ARBA00012438"/>
    </source>
</evidence>
<dbReference type="SUPFAM" id="SSF55785">
    <property type="entry name" value="PYP-like sensor domain (PAS domain)"/>
    <property type="match status" value="4"/>
</dbReference>